<dbReference type="InterPro" id="IPR016135">
    <property type="entry name" value="UBQ-conjugating_enzyme/RWD"/>
</dbReference>
<evidence type="ECO:0000256" key="3">
    <source>
        <dbReference type="ARBA" id="ARBA00039884"/>
    </source>
</evidence>
<feature type="active site" description="Glycyl thioester intermediate" evidence="7">
    <location>
        <position position="105"/>
    </location>
</feature>
<dbReference type="SUPFAM" id="SSF54495">
    <property type="entry name" value="UBC-like"/>
    <property type="match status" value="1"/>
</dbReference>
<evidence type="ECO:0000256" key="6">
    <source>
        <dbReference type="ARBA" id="ARBA00042190"/>
    </source>
</evidence>
<evidence type="ECO:0000313" key="11">
    <source>
        <dbReference type="EMBL" id="OAX84797.1"/>
    </source>
</evidence>
<dbReference type="OrthoDB" id="7851174at2759"/>
<keyword evidence="8" id="KW-0067">ATP-binding</keyword>
<dbReference type="STRING" id="1658172.A0A1B7P7C8"/>
<gene>
    <name evidence="11" type="ORF">ACJ72_00820</name>
</gene>
<name>A0A1B7P7C8_9EURO</name>
<protein>
    <recommendedName>
        <fullName evidence="3">Ubiquitin-conjugating enzyme E2 2</fullName>
    </recommendedName>
    <alternativeName>
        <fullName evidence="5">E2 ubiquitin-conjugating enzyme 2</fullName>
    </alternativeName>
    <alternativeName>
        <fullName evidence="6">Ubiquitin carrier protein UBC2</fullName>
    </alternativeName>
    <alternativeName>
        <fullName evidence="4">Ubiquitin-protein ligase UBC2</fullName>
    </alternativeName>
</protein>
<reference evidence="11 12" key="1">
    <citation type="submission" date="2015-07" db="EMBL/GenBank/DDBJ databases">
        <title>Emmonsia species relationships and genome sequence.</title>
        <authorList>
            <person name="Cuomo C.A."/>
            <person name="Schwartz I.S."/>
            <person name="Kenyon C."/>
            <person name="de Hoog G.S."/>
            <person name="Govender N.P."/>
            <person name="Botha A."/>
            <person name="Moreno L."/>
            <person name="de Vries M."/>
            <person name="Munoz J.F."/>
            <person name="Stielow J.B."/>
        </authorList>
    </citation>
    <scope>NUCLEOTIDE SEQUENCE [LARGE SCALE GENOMIC DNA]</scope>
    <source>
        <strain evidence="11 12">CBS 136260</strain>
    </source>
</reference>
<accession>A0A1B7P7C8</accession>
<keyword evidence="1" id="KW-0808">Transferase</keyword>
<dbReference type="Pfam" id="PF00179">
    <property type="entry name" value="UQ_con"/>
    <property type="match status" value="1"/>
</dbReference>
<dbReference type="Gene3D" id="3.10.110.10">
    <property type="entry name" value="Ubiquitin Conjugating Enzyme"/>
    <property type="match status" value="1"/>
</dbReference>
<dbReference type="PROSITE" id="PS00183">
    <property type="entry name" value="UBC_1"/>
    <property type="match status" value="1"/>
</dbReference>
<dbReference type="EMBL" id="LGUA01000048">
    <property type="protein sequence ID" value="OAX84797.1"/>
    <property type="molecule type" value="Genomic_DNA"/>
</dbReference>
<evidence type="ECO:0000256" key="9">
    <source>
        <dbReference type="SAM" id="MobiDB-lite"/>
    </source>
</evidence>
<evidence type="ECO:0000259" key="10">
    <source>
        <dbReference type="PROSITE" id="PS50127"/>
    </source>
</evidence>
<sequence>MAVSNRTATPKMPSGNSPTMDMTTRILKETRRLVTDPVPGITAVPKEGNFRYFDVTLEGPADSPYAGGIFKLELFLPDGYPMDPPQVLFRTKIYHPNIDAIGRICLDVLKKNWSPVQQIRSILLSIQVLLGAPNPDDPLAEDVAKHWRENPDEAIAQAKALTQLYATPKATTGEPSSDAN</sequence>
<evidence type="ECO:0000256" key="5">
    <source>
        <dbReference type="ARBA" id="ARBA00042179"/>
    </source>
</evidence>
<dbReference type="SMART" id="SM00212">
    <property type="entry name" value="UBCc"/>
    <property type="match status" value="1"/>
</dbReference>
<dbReference type="PANTHER" id="PTHR24067">
    <property type="entry name" value="UBIQUITIN-CONJUGATING ENZYME E2"/>
    <property type="match status" value="1"/>
</dbReference>
<evidence type="ECO:0000256" key="1">
    <source>
        <dbReference type="ARBA" id="ARBA00022679"/>
    </source>
</evidence>
<comment type="caution">
    <text evidence="11">The sequence shown here is derived from an EMBL/GenBank/DDBJ whole genome shotgun (WGS) entry which is preliminary data.</text>
</comment>
<keyword evidence="8" id="KW-0547">Nucleotide-binding</keyword>
<dbReference type="FunFam" id="3.10.110.10:FF:000110">
    <property type="entry name" value="Ubiquitin-conjugating enzyme family protein"/>
    <property type="match status" value="1"/>
</dbReference>
<evidence type="ECO:0000256" key="8">
    <source>
        <dbReference type="RuleBase" id="RU362109"/>
    </source>
</evidence>
<keyword evidence="2 8" id="KW-0833">Ubl conjugation pathway</keyword>
<dbReference type="GO" id="GO:0016740">
    <property type="term" value="F:transferase activity"/>
    <property type="evidence" value="ECO:0007669"/>
    <property type="project" value="UniProtKB-KW"/>
</dbReference>
<evidence type="ECO:0000313" key="12">
    <source>
        <dbReference type="Proteomes" id="UP000091918"/>
    </source>
</evidence>
<keyword evidence="12" id="KW-1185">Reference proteome</keyword>
<evidence type="ECO:0000256" key="7">
    <source>
        <dbReference type="PROSITE-ProRule" id="PRU10133"/>
    </source>
</evidence>
<dbReference type="InterPro" id="IPR050113">
    <property type="entry name" value="Ub_conjugating_enzyme"/>
</dbReference>
<dbReference type="CDD" id="cd23813">
    <property type="entry name" value="UBCc_UBE2N"/>
    <property type="match status" value="1"/>
</dbReference>
<dbReference type="InterPro" id="IPR023313">
    <property type="entry name" value="UBQ-conjugating_AS"/>
</dbReference>
<dbReference type="AlphaFoldDB" id="A0A1B7P7C8"/>
<dbReference type="PROSITE" id="PS50127">
    <property type="entry name" value="UBC_2"/>
    <property type="match status" value="1"/>
</dbReference>
<dbReference type="GO" id="GO:0005524">
    <property type="term" value="F:ATP binding"/>
    <property type="evidence" value="ECO:0007669"/>
    <property type="project" value="UniProtKB-UniRule"/>
</dbReference>
<evidence type="ECO:0000256" key="4">
    <source>
        <dbReference type="ARBA" id="ARBA00041569"/>
    </source>
</evidence>
<comment type="similarity">
    <text evidence="8">Belongs to the ubiquitin-conjugating enzyme family.</text>
</comment>
<feature type="region of interest" description="Disordered" evidence="9">
    <location>
        <begin position="1"/>
        <end position="21"/>
    </location>
</feature>
<evidence type="ECO:0000256" key="2">
    <source>
        <dbReference type="ARBA" id="ARBA00022786"/>
    </source>
</evidence>
<dbReference type="Proteomes" id="UP000091918">
    <property type="component" value="Unassembled WGS sequence"/>
</dbReference>
<feature type="domain" description="UBC core" evidence="10">
    <location>
        <begin position="21"/>
        <end position="167"/>
    </location>
</feature>
<dbReference type="InterPro" id="IPR000608">
    <property type="entry name" value="UBC"/>
</dbReference>
<organism evidence="11 12">
    <name type="scientific">Emergomyces africanus</name>
    <dbReference type="NCBI Taxonomy" id="1955775"/>
    <lineage>
        <taxon>Eukaryota</taxon>
        <taxon>Fungi</taxon>
        <taxon>Dikarya</taxon>
        <taxon>Ascomycota</taxon>
        <taxon>Pezizomycotina</taxon>
        <taxon>Eurotiomycetes</taxon>
        <taxon>Eurotiomycetidae</taxon>
        <taxon>Onygenales</taxon>
        <taxon>Ajellomycetaceae</taxon>
        <taxon>Emergomyces</taxon>
    </lineage>
</organism>
<proteinExistence type="inferred from homology"/>